<evidence type="ECO:0000313" key="1">
    <source>
        <dbReference type="EMBL" id="KAK9305485.1"/>
    </source>
</evidence>
<protein>
    <submittedName>
        <fullName evidence="1">Uncharacterized protein</fullName>
    </submittedName>
</protein>
<dbReference type="Proteomes" id="UP001432146">
    <property type="component" value="Unassembled WGS sequence"/>
</dbReference>
<sequence length="104" mass="11933">MTPVVRNILHDSWRIRHSRIPFCFALGVRDEIDSITLDGQQGFLLAPPSSHYSFFRFLLSPEFVDEFVCPFCTREPRSVTVNSLFAQKDTDTRGDQLAAPWSAR</sequence>
<dbReference type="EMBL" id="JAWNGG020000050">
    <property type="protein sequence ID" value="KAK9305485.1"/>
    <property type="molecule type" value="Genomic_DNA"/>
</dbReference>
<proteinExistence type="predicted"/>
<name>A0AAW1A6J1_9HYME</name>
<accession>A0AAW1A6J1</accession>
<dbReference type="AlphaFoldDB" id="A0AAW1A6J1"/>
<comment type="caution">
    <text evidence="1">The sequence shown here is derived from an EMBL/GenBank/DDBJ whole genome shotgun (WGS) entry which is preliminary data.</text>
</comment>
<organism evidence="1 2">
    <name type="scientific">Tetragonisca angustula</name>
    <dbReference type="NCBI Taxonomy" id="166442"/>
    <lineage>
        <taxon>Eukaryota</taxon>
        <taxon>Metazoa</taxon>
        <taxon>Ecdysozoa</taxon>
        <taxon>Arthropoda</taxon>
        <taxon>Hexapoda</taxon>
        <taxon>Insecta</taxon>
        <taxon>Pterygota</taxon>
        <taxon>Neoptera</taxon>
        <taxon>Endopterygota</taxon>
        <taxon>Hymenoptera</taxon>
        <taxon>Apocrita</taxon>
        <taxon>Aculeata</taxon>
        <taxon>Apoidea</taxon>
        <taxon>Anthophila</taxon>
        <taxon>Apidae</taxon>
        <taxon>Tetragonisca</taxon>
    </lineage>
</organism>
<evidence type="ECO:0000313" key="2">
    <source>
        <dbReference type="Proteomes" id="UP001432146"/>
    </source>
</evidence>
<gene>
    <name evidence="1" type="ORF">QLX08_003500</name>
</gene>
<keyword evidence="2" id="KW-1185">Reference proteome</keyword>
<reference evidence="1 2" key="1">
    <citation type="submission" date="2024-05" db="EMBL/GenBank/DDBJ databases">
        <title>The nuclear and mitochondrial genome assemblies of Tetragonisca angustula (Apidae: Meliponini), a tiny yet remarkable pollinator in the Neotropics.</title>
        <authorList>
            <person name="Ferrari R."/>
            <person name="Ricardo P.C."/>
            <person name="Dias F.C."/>
            <person name="Araujo N.S."/>
            <person name="Soares D.O."/>
            <person name="Zhou Q.-S."/>
            <person name="Zhu C.-D."/>
            <person name="Coutinho L."/>
            <person name="Airas M.C."/>
            <person name="Batista T.M."/>
        </authorList>
    </citation>
    <scope>NUCLEOTIDE SEQUENCE [LARGE SCALE GENOMIC DNA]</scope>
    <source>
        <strain evidence="1">ASF017062</strain>
        <tissue evidence="1">Abdomen</tissue>
    </source>
</reference>